<organism evidence="4 5">
    <name type="scientific">Panicum miliaceum</name>
    <name type="common">Proso millet</name>
    <name type="synonym">Broomcorn millet</name>
    <dbReference type="NCBI Taxonomy" id="4540"/>
    <lineage>
        <taxon>Eukaryota</taxon>
        <taxon>Viridiplantae</taxon>
        <taxon>Streptophyta</taxon>
        <taxon>Embryophyta</taxon>
        <taxon>Tracheophyta</taxon>
        <taxon>Spermatophyta</taxon>
        <taxon>Magnoliopsida</taxon>
        <taxon>Liliopsida</taxon>
        <taxon>Poales</taxon>
        <taxon>Poaceae</taxon>
        <taxon>PACMAD clade</taxon>
        <taxon>Panicoideae</taxon>
        <taxon>Panicodae</taxon>
        <taxon>Paniceae</taxon>
        <taxon>Panicinae</taxon>
        <taxon>Panicum</taxon>
        <taxon>Panicum sect. Panicum</taxon>
    </lineage>
</organism>
<dbReference type="PANTHER" id="PTHR34662">
    <property type="entry name" value="OS04G0422700 PROTEIN"/>
    <property type="match status" value="1"/>
</dbReference>
<evidence type="ECO:0000256" key="1">
    <source>
        <dbReference type="SAM" id="MobiDB-lite"/>
    </source>
</evidence>
<feature type="signal peptide" evidence="3">
    <location>
        <begin position="1"/>
        <end position="21"/>
    </location>
</feature>
<keyword evidence="2" id="KW-0472">Membrane</keyword>
<dbReference type="Proteomes" id="UP000275267">
    <property type="component" value="Unassembled WGS sequence"/>
</dbReference>
<evidence type="ECO:0000256" key="2">
    <source>
        <dbReference type="SAM" id="Phobius"/>
    </source>
</evidence>
<name>A0A3L6SVN9_PANMI</name>
<evidence type="ECO:0000313" key="5">
    <source>
        <dbReference type="Proteomes" id="UP000275267"/>
    </source>
</evidence>
<protein>
    <submittedName>
        <fullName evidence="4">Bile salt-activated lipase-like</fullName>
    </submittedName>
</protein>
<comment type="caution">
    <text evidence="4">The sequence shown here is derived from an EMBL/GenBank/DDBJ whole genome shotgun (WGS) entry which is preliminary data.</text>
</comment>
<dbReference type="EMBL" id="PQIB02000004">
    <property type="protein sequence ID" value="RLN25553.1"/>
    <property type="molecule type" value="Genomic_DNA"/>
</dbReference>
<feature type="chain" id="PRO_5018240247" evidence="3">
    <location>
        <begin position="22"/>
        <end position="170"/>
    </location>
</feature>
<evidence type="ECO:0000256" key="3">
    <source>
        <dbReference type="SAM" id="SignalP"/>
    </source>
</evidence>
<keyword evidence="5" id="KW-1185">Reference proteome</keyword>
<evidence type="ECO:0000313" key="4">
    <source>
        <dbReference type="EMBL" id="RLN25553.1"/>
    </source>
</evidence>
<keyword evidence="2" id="KW-1133">Transmembrane helix</keyword>
<proteinExistence type="predicted"/>
<reference evidence="5" key="1">
    <citation type="journal article" date="2019" name="Nat. Commun.">
        <title>The genome of broomcorn millet.</title>
        <authorList>
            <person name="Zou C."/>
            <person name="Miki D."/>
            <person name="Li D."/>
            <person name="Tang Q."/>
            <person name="Xiao L."/>
            <person name="Rajput S."/>
            <person name="Deng P."/>
            <person name="Jia W."/>
            <person name="Huang R."/>
            <person name="Zhang M."/>
            <person name="Sun Y."/>
            <person name="Hu J."/>
            <person name="Fu X."/>
            <person name="Schnable P.S."/>
            <person name="Li F."/>
            <person name="Zhang H."/>
            <person name="Feng B."/>
            <person name="Zhu X."/>
            <person name="Liu R."/>
            <person name="Schnable J.C."/>
            <person name="Zhu J.-K."/>
            <person name="Zhang H."/>
        </authorList>
    </citation>
    <scope>NUCLEOTIDE SEQUENCE [LARGE SCALE GENOMIC DNA]</scope>
</reference>
<sequence length="170" mass="16840">MEKRRRGGLGALCLLCAGVLACLLPEPAGAADAKWHANPGRHDGKASSPGAVPPAAHNTGLPPLSAPPPTAGADLPPTQPAPHFGFPLQPTLGSAPPPSAAAGEGYPFIGSNPTVPLPTGMTDTATVLPLPDNGDATGTKVVGLAATVRVQVSMIGLGVILAIVFLITSC</sequence>
<keyword evidence="3" id="KW-0732">Signal</keyword>
<gene>
    <name evidence="4" type="ORF">C2845_PM07G36160</name>
</gene>
<feature type="region of interest" description="Disordered" evidence="1">
    <location>
        <begin position="34"/>
        <end position="100"/>
    </location>
</feature>
<dbReference type="PROSITE" id="PS51257">
    <property type="entry name" value="PROKAR_LIPOPROTEIN"/>
    <property type="match status" value="1"/>
</dbReference>
<dbReference type="OrthoDB" id="10259572at2759"/>
<keyword evidence="2" id="KW-0812">Transmembrane</keyword>
<accession>A0A3L6SVN9</accession>
<dbReference type="PANTHER" id="PTHR34662:SF8">
    <property type="entry name" value="OS01G0963800 PROTEIN"/>
    <property type="match status" value="1"/>
</dbReference>
<dbReference type="AlphaFoldDB" id="A0A3L6SVN9"/>
<feature type="transmembrane region" description="Helical" evidence="2">
    <location>
        <begin position="150"/>
        <end position="168"/>
    </location>
</feature>